<protein>
    <recommendedName>
        <fullName evidence="3 7">Nuclease SbcCD subunit D</fullName>
    </recommendedName>
</protein>
<feature type="domain" description="Calcineurin-like phosphoesterase" evidence="8">
    <location>
        <begin position="1"/>
        <end position="216"/>
    </location>
</feature>
<gene>
    <name evidence="7" type="primary">sbcD</name>
    <name evidence="10" type="ORF">DWX20_02305</name>
</gene>
<dbReference type="PANTHER" id="PTHR30337:SF0">
    <property type="entry name" value="NUCLEASE SBCCD SUBUNIT D"/>
    <property type="match status" value="1"/>
</dbReference>
<accession>A0A412PIE0</accession>
<comment type="function">
    <text evidence="7">SbcCD cleaves DNA hairpin structures. These structures can inhibit DNA replication and are intermediates in certain DNA recombination reactions. The complex acts as a 3'-&gt;5' double strand exonuclease that can open hairpins. It also has a 5' single-strand endonuclease activity.</text>
</comment>
<dbReference type="InterPro" id="IPR029052">
    <property type="entry name" value="Metallo-depent_PP-like"/>
</dbReference>
<dbReference type="InterPro" id="IPR050535">
    <property type="entry name" value="DNA_Repair-Maintenance_Comp"/>
</dbReference>
<organism evidence="10 11">
    <name type="scientific">Solobacterium moorei</name>
    <dbReference type="NCBI Taxonomy" id="102148"/>
    <lineage>
        <taxon>Bacteria</taxon>
        <taxon>Bacillati</taxon>
        <taxon>Bacillota</taxon>
        <taxon>Erysipelotrichia</taxon>
        <taxon>Erysipelotrichales</taxon>
        <taxon>Erysipelotrichaceae</taxon>
        <taxon>Solobacterium</taxon>
    </lineage>
</organism>
<dbReference type="CDD" id="cd00840">
    <property type="entry name" value="MPP_Mre11_N"/>
    <property type="match status" value="1"/>
</dbReference>
<evidence type="ECO:0000256" key="4">
    <source>
        <dbReference type="ARBA" id="ARBA00022722"/>
    </source>
</evidence>
<feature type="domain" description="Nuclease SbcCD subunit D C-terminal" evidence="9">
    <location>
        <begin position="265"/>
        <end position="351"/>
    </location>
</feature>
<dbReference type="InterPro" id="IPR004843">
    <property type="entry name" value="Calcineurin-like_PHP"/>
</dbReference>
<evidence type="ECO:0000313" key="10">
    <source>
        <dbReference type="EMBL" id="RGT57903.1"/>
    </source>
</evidence>
<keyword evidence="7" id="KW-0233">DNA recombination</keyword>
<evidence type="ECO:0000256" key="1">
    <source>
        <dbReference type="ARBA" id="ARBA00010555"/>
    </source>
</evidence>
<comment type="caution">
    <text evidence="10">The sequence shown here is derived from an EMBL/GenBank/DDBJ whole genome shotgun (WGS) entry which is preliminary data.</text>
</comment>
<evidence type="ECO:0000259" key="8">
    <source>
        <dbReference type="Pfam" id="PF00149"/>
    </source>
</evidence>
<dbReference type="InterPro" id="IPR026843">
    <property type="entry name" value="SbcD_C"/>
</dbReference>
<dbReference type="GO" id="GO:0006260">
    <property type="term" value="P:DNA replication"/>
    <property type="evidence" value="ECO:0007669"/>
    <property type="project" value="UniProtKB-KW"/>
</dbReference>
<dbReference type="Proteomes" id="UP000284731">
    <property type="component" value="Unassembled WGS sequence"/>
</dbReference>
<dbReference type="RefSeq" id="WP_118764324.1">
    <property type="nucleotide sequence ID" value="NZ_CABJCF010000001.1"/>
</dbReference>
<keyword evidence="7" id="KW-0235">DNA replication</keyword>
<dbReference type="NCBIfam" id="TIGR00619">
    <property type="entry name" value="sbcd"/>
    <property type="match status" value="1"/>
</dbReference>
<dbReference type="Gene3D" id="3.60.21.10">
    <property type="match status" value="1"/>
</dbReference>
<dbReference type="EMBL" id="QRWX01000001">
    <property type="protein sequence ID" value="RGT57903.1"/>
    <property type="molecule type" value="Genomic_DNA"/>
</dbReference>
<dbReference type="Pfam" id="PF00149">
    <property type="entry name" value="Metallophos"/>
    <property type="match status" value="1"/>
</dbReference>
<dbReference type="GO" id="GO:0008408">
    <property type="term" value="F:3'-5' exonuclease activity"/>
    <property type="evidence" value="ECO:0007669"/>
    <property type="project" value="InterPro"/>
</dbReference>
<dbReference type="InterPro" id="IPR041796">
    <property type="entry name" value="Mre11_N"/>
</dbReference>
<dbReference type="GO" id="GO:0004519">
    <property type="term" value="F:endonuclease activity"/>
    <property type="evidence" value="ECO:0007669"/>
    <property type="project" value="UniProtKB-KW"/>
</dbReference>
<reference evidence="10 11" key="1">
    <citation type="submission" date="2018-08" db="EMBL/GenBank/DDBJ databases">
        <title>A genome reference for cultivated species of the human gut microbiota.</title>
        <authorList>
            <person name="Zou Y."/>
            <person name="Xue W."/>
            <person name="Luo G."/>
        </authorList>
    </citation>
    <scope>NUCLEOTIDE SEQUENCE [LARGE SCALE GENOMIC DNA]</scope>
    <source>
        <strain evidence="10 11">AF18-46</strain>
    </source>
</reference>
<evidence type="ECO:0000259" key="9">
    <source>
        <dbReference type="Pfam" id="PF12320"/>
    </source>
</evidence>
<evidence type="ECO:0000313" key="11">
    <source>
        <dbReference type="Proteomes" id="UP000284731"/>
    </source>
</evidence>
<sequence length="379" mass="43017">MKIAHLSDLHLGKRLKEYSLIEDQKYILRQIIEILKQEKVTTVLLTGDIYDTGNPSSEAVALLSMFLLELKNLNIHVIIIAGNHDNGTRLSYGAEIFADSNIHITGKYTGILASTTIEDAYGPIHFYSLPYIRPIYVNQYLDETEAVEGYTAAIKHALQTVELNQQERNVILSHQFITGSVTDEQGSEVSVGGTDNVDGNVFNDFDYVALGHIHRPQTILRETMRYCGTPLKYSIGEANTTKSVTIIDMKEKGHTTVYTVDLKPLHDVVAIKDTFANILQRKNTKNDDYVYFQLQDERMVFDAMNTLRLRYPNILGISYPNSAYEQSEQGISYTKQKNQTPQEIFGDFFAQYTGHALDDIQEKILDELVTKIWKEGDEE</sequence>
<dbReference type="GO" id="GO:0006310">
    <property type="term" value="P:DNA recombination"/>
    <property type="evidence" value="ECO:0007669"/>
    <property type="project" value="UniProtKB-KW"/>
</dbReference>
<comment type="subunit">
    <text evidence="2 7">Heterodimer of SbcC and SbcD.</text>
</comment>
<evidence type="ECO:0000256" key="6">
    <source>
        <dbReference type="ARBA" id="ARBA00022839"/>
    </source>
</evidence>
<keyword evidence="6 7" id="KW-0269">Exonuclease</keyword>
<dbReference type="PANTHER" id="PTHR30337">
    <property type="entry name" value="COMPONENT OF ATP-DEPENDENT DSDNA EXONUCLEASE"/>
    <property type="match status" value="1"/>
</dbReference>
<keyword evidence="5 7" id="KW-0378">Hydrolase</keyword>
<keyword evidence="7" id="KW-0255">Endonuclease</keyword>
<evidence type="ECO:0000256" key="5">
    <source>
        <dbReference type="ARBA" id="ARBA00022801"/>
    </source>
</evidence>
<proteinExistence type="inferred from homology"/>
<evidence type="ECO:0000256" key="7">
    <source>
        <dbReference type="RuleBase" id="RU363069"/>
    </source>
</evidence>
<dbReference type="SUPFAM" id="SSF56300">
    <property type="entry name" value="Metallo-dependent phosphatases"/>
    <property type="match status" value="1"/>
</dbReference>
<evidence type="ECO:0000256" key="2">
    <source>
        <dbReference type="ARBA" id="ARBA00011322"/>
    </source>
</evidence>
<evidence type="ECO:0000256" key="3">
    <source>
        <dbReference type="ARBA" id="ARBA00013365"/>
    </source>
</evidence>
<name>A0A412PIE0_9FIRM</name>
<dbReference type="InterPro" id="IPR004593">
    <property type="entry name" value="SbcD"/>
</dbReference>
<dbReference type="AlphaFoldDB" id="A0A412PIE0"/>
<dbReference type="Pfam" id="PF12320">
    <property type="entry name" value="SbcD_C"/>
    <property type="match status" value="1"/>
</dbReference>
<keyword evidence="4 7" id="KW-0540">Nuclease</keyword>
<comment type="similarity">
    <text evidence="1 7">Belongs to the SbcD family.</text>
</comment>